<dbReference type="InParanoid" id="S7XPF4"/>
<reference evidence="2" key="1">
    <citation type="journal article" date="2013" name="PLoS Genet.">
        <title>The genome of Spraguea lophii and the basis of host-microsporidian interactions.</title>
        <authorList>
            <person name="Campbell S.E."/>
            <person name="Williams T.A."/>
            <person name="Yousuf A."/>
            <person name="Soanes D.M."/>
            <person name="Paszkiewicz K.H."/>
            <person name="Williams B.A.P."/>
        </authorList>
    </citation>
    <scope>NUCLEOTIDE SEQUENCE [LARGE SCALE GENOMIC DNA]</scope>
    <source>
        <strain evidence="2">42_110</strain>
    </source>
</reference>
<proteinExistence type="predicted"/>
<dbReference type="HOGENOM" id="CLU_2028246_0_0_1"/>
<dbReference type="Proteomes" id="UP000014978">
    <property type="component" value="Unassembled WGS sequence"/>
</dbReference>
<accession>S7XPF4</accession>
<dbReference type="VEuPathDB" id="MicrosporidiaDB:SLOPH_2531"/>
<evidence type="ECO:0000313" key="2">
    <source>
        <dbReference type="Proteomes" id="UP000014978"/>
    </source>
</evidence>
<protein>
    <submittedName>
        <fullName evidence="1">Uncharacterized protein</fullName>
    </submittedName>
</protein>
<gene>
    <name evidence="1" type="ORF">SLOPH_2531</name>
</gene>
<sequence>MSENTNKIILKLLRIYKGKELNKAIFYRLRILNDCYRTTIKNTPSKLISVFKNNPNSLELIQTKAENNKIKVNNTQRKNNKRLNKTYKINDMIYLKNQIQGKLERARIKAHIRLSKHILLTI</sequence>
<organism evidence="1 2">
    <name type="scientific">Spraguea lophii (strain 42_110)</name>
    <name type="common">Microsporidian parasite</name>
    <dbReference type="NCBI Taxonomy" id="1358809"/>
    <lineage>
        <taxon>Eukaryota</taxon>
        <taxon>Fungi</taxon>
        <taxon>Fungi incertae sedis</taxon>
        <taxon>Microsporidia</taxon>
        <taxon>Spragueidae</taxon>
        <taxon>Spraguea</taxon>
    </lineage>
</organism>
<name>S7XPF4_SPRLO</name>
<dbReference type="EMBL" id="ATCN01001253">
    <property type="protein sequence ID" value="EPR77813.1"/>
    <property type="molecule type" value="Genomic_DNA"/>
</dbReference>
<dbReference type="AlphaFoldDB" id="S7XPF4"/>
<keyword evidence="2" id="KW-1185">Reference proteome</keyword>
<evidence type="ECO:0000313" key="1">
    <source>
        <dbReference type="EMBL" id="EPR77813.1"/>
    </source>
</evidence>
<comment type="caution">
    <text evidence="1">The sequence shown here is derived from an EMBL/GenBank/DDBJ whole genome shotgun (WGS) entry which is preliminary data.</text>
</comment>